<protein>
    <recommendedName>
        <fullName evidence="4">NADPH--hemoprotein reductase</fullName>
        <ecNumber evidence="4">1.6.2.4</ecNumber>
    </recommendedName>
</protein>
<dbReference type="PANTHER" id="PTHR19384">
    <property type="entry name" value="NITRIC OXIDE SYNTHASE-RELATED"/>
    <property type="match status" value="1"/>
</dbReference>
<feature type="domain" description="Oxidoreductase FAD/NAD(P)-binding" evidence="5">
    <location>
        <begin position="1"/>
        <end position="102"/>
    </location>
</feature>
<evidence type="ECO:0000256" key="3">
    <source>
        <dbReference type="ARBA" id="ARBA00022827"/>
    </source>
</evidence>
<dbReference type="PANTHER" id="PTHR19384:SF17">
    <property type="entry name" value="NADPH--CYTOCHROME P450 REDUCTASE"/>
    <property type="match status" value="1"/>
</dbReference>
<evidence type="ECO:0000259" key="5">
    <source>
        <dbReference type="Pfam" id="PF00175"/>
    </source>
</evidence>
<dbReference type="Gene3D" id="3.40.50.80">
    <property type="entry name" value="Nucleotide-binding domain of ferredoxin-NADP reductase (FNR) module"/>
    <property type="match status" value="1"/>
</dbReference>
<accession>A0A072PJ65</accession>
<dbReference type="EMBL" id="AMGV01000007">
    <property type="protein sequence ID" value="KEF55580.1"/>
    <property type="molecule type" value="Genomic_DNA"/>
</dbReference>
<dbReference type="InterPro" id="IPR001433">
    <property type="entry name" value="OxRdtase_FAD/NAD-bd"/>
</dbReference>
<evidence type="ECO:0000256" key="2">
    <source>
        <dbReference type="ARBA" id="ARBA00022630"/>
    </source>
</evidence>
<evidence type="ECO:0000256" key="1">
    <source>
        <dbReference type="ARBA" id="ARBA00001974"/>
    </source>
</evidence>
<name>A0A072PJ65_9EURO</name>
<dbReference type="Proteomes" id="UP000027920">
    <property type="component" value="Unassembled WGS sequence"/>
</dbReference>
<evidence type="ECO:0000313" key="7">
    <source>
        <dbReference type="Proteomes" id="UP000027920"/>
    </source>
</evidence>
<reference evidence="6 7" key="1">
    <citation type="submission" date="2013-03" db="EMBL/GenBank/DDBJ databases">
        <title>The Genome Sequence of Exophiala aquamarina CBS 119918.</title>
        <authorList>
            <consortium name="The Broad Institute Genomics Platform"/>
            <person name="Cuomo C."/>
            <person name="de Hoog S."/>
            <person name="Gorbushina A."/>
            <person name="Walker B."/>
            <person name="Young S.K."/>
            <person name="Zeng Q."/>
            <person name="Gargeya S."/>
            <person name="Fitzgerald M."/>
            <person name="Haas B."/>
            <person name="Abouelleil A."/>
            <person name="Allen A.W."/>
            <person name="Alvarado L."/>
            <person name="Arachchi H.M."/>
            <person name="Berlin A.M."/>
            <person name="Chapman S.B."/>
            <person name="Gainer-Dewar J."/>
            <person name="Goldberg J."/>
            <person name="Griggs A."/>
            <person name="Gujja S."/>
            <person name="Hansen M."/>
            <person name="Howarth C."/>
            <person name="Imamovic A."/>
            <person name="Ireland A."/>
            <person name="Larimer J."/>
            <person name="McCowan C."/>
            <person name="Murphy C."/>
            <person name="Pearson M."/>
            <person name="Poon T.W."/>
            <person name="Priest M."/>
            <person name="Roberts A."/>
            <person name="Saif S."/>
            <person name="Shea T."/>
            <person name="Sisk P."/>
            <person name="Sykes S."/>
            <person name="Wortman J."/>
            <person name="Nusbaum C."/>
            <person name="Birren B."/>
        </authorList>
    </citation>
    <scope>NUCLEOTIDE SEQUENCE [LARGE SCALE GENOMIC DNA]</scope>
    <source>
        <strain evidence="6 7">CBS 119918</strain>
    </source>
</reference>
<gene>
    <name evidence="6" type="ORF">A1O9_08330</name>
</gene>
<dbReference type="GO" id="GO:0003958">
    <property type="term" value="F:NADPH-hemoprotein reductase activity"/>
    <property type="evidence" value="ECO:0007669"/>
    <property type="project" value="UniProtKB-EC"/>
</dbReference>
<dbReference type="InterPro" id="IPR001709">
    <property type="entry name" value="Flavoprot_Pyr_Nucl_cyt_Rdtase"/>
</dbReference>
<organism evidence="6 7">
    <name type="scientific">Exophiala aquamarina CBS 119918</name>
    <dbReference type="NCBI Taxonomy" id="1182545"/>
    <lineage>
        <taxon>Eukaryota</taxon>
        <taxon>Fungi</taxon>
        <taxon>Dikarya</taxon>
        <taxon>Ascomycota</taxon>
        <taxon>Pezizomycotina</taxon>
        <taxon>Eurotiomycetes</taxon>
        <taxon>Chaetothyriomycetidae</taxon>
        <taxon>Chaetothyriales</taxon>
        <taxon>Herpotrichiellaceae</taxon>
        <taxon>Exophiala</taxon>
    </lineage>
</organism>
<dbReference type="STRING" id="1182545.A0A072PJ65"/>
<dbReference type="Pfam" id="PF00175">
    <property type="entry name" value="NAD_binding_1"/>
    <property type="match status" value="1"/>
</dbReference>
<dbReference type="EC" id="1.6.2.4" evidence="4"/>
<keyword evidence="7" id="KW-1185">Reference proteome</keyword>
<dbReference type="HOGENOM" id="CLU_135389_1_0_1"/>
<dbReference type="VEuPathDB" id="FungiDB:A1O9_08330"/>
<comment type="cofactor">
    <cofactor evidence="1">
        <name>FAD</name>
        <dbReference type="ChEBI" id="CHEBI:57692"/>
    </cofactor>
</comment>
<dbReference type="GeneID" id="25283243"/>
<keyword evidence="2" id="KW-0285">Flavoprotein</keyword>
<dbReference type="AlphaFoldDB" id="A0A072PJ65"/>
<comment type="caution">
    <text evidence="6">The sequence shown here is derived from an EMBL/GenBank/DDBJ whole genome shotgun (WGS) entry which is preliminary data.</text>
</comment>
<evidence type="ECO:0000256" key="4">
    <source>
        <dbReference type="ARBA" id="ARBA00023797"/>
    </source>
</evidence>
<dbReference type="GO" id="GO:0010181">
    <property type="term" value="F:FMN binding"/>
    <property type="evidence" value="ECO:0007669"/>
    <property type="project" value="TreeGrafter"/>
</dbReference>
<dbReference type="GO" id="GO:0005829">
    <property type="term" value="C:cytosol"/>
    <property type="evidence" value="ECO:0007669"/>
    <property type="project" value="TreeGrafter"/>
</dbReference>
<dbReference type="OrthoDB" id="4280932at2759"/>
<keyword evidence="3" id="KW-0274">FAD</keyword>
<dbReference type="RefSeq" id="XP_013258170.1">
    <property type="nucleotide sequence ID" value="XM_013402716.1"/>
</dbReference>
<dbReference type="GO" id="GO:0050660">
    <property type="term" value="F:flavin adenine dinucleotide binding"/>
    <property type="evidence" value="ECO:0007669"/>
    <property type="project" value="TreeGrafter"/>
</dbReference>
<dbReference type="SUPFAM" id="SSF52343">
    <property type="entry name" value="Ferredoxin reductase-like, C-terminal NADP-linked domain"/>
    <property type="match status" value="1"/>
</dbReference>
<proteinExistence type="predicted"/>
<dbReference type="PRINTS" id="PR00371">
    <property type="entry name" value="FPNCR"/>
</dbReference>
<dbReference type="InterPro" id="IPR039261">
    <property type="entry name" value="FNR_nucleotide-bd"/>
</dbReference>
<sequence>MAGPGTGVAPFRAFVQERVEQKLAGSEIGLTMLFFGCRSQKEDLIYEEEWKEYGRLLGPVFRMVTAFSRETSGKKVYVQDKIRQFGVDISTLLADGAHFYVCRDALIAKEVSHLLESILAEQRSIPLAETAGVVKRMRTTSQYQEDAWSSKSEIVLKHGHEYG</sequence>
<evidence type="ECO:0000313" key="6">
    <source>
        <dbReference type="EMBL" id="KEF55580.1"/>
    </source>
</evidence>